<proteinExistence type="predicted"/>
<dbReference type="SMART" id="SM00147">
    <property type="entry name" value="RasGEF"/>
    <property type="match status" value="1"/>
</dbReference>
<feature type="compositionally biased region" description="Pro residues" evidence="3">
    <location>
        <begin position="1354"/>
        <end position="1365"/>
    </location>
</feature>
<dbReference type="Gene3D" id="1.20.870.10">
    <property type="entry name" value="Son of sevenless (SoS) protein Chain: S domain 1"/>
    <property type="match status" value="1"/>
</dbReference>
<evidence type="ECO:0000259" key="5">
    <source>
        <dbReference type="PROSITE" id="PS50009"/>
    </source>
</evidence>
<dbReference type="PROSITE" id="PS50212">
    <property type="entry name" value="RASGEF_NTER"/>
    <property type="match status" value="1"/>
</dbReference>
<dbReference type="Gene3D" id="6.10.250.3060">
    <property type="match status" value="1"/>
</dbReference>
<feature type="compositionally biased region" description="Low complexity" evidence="3">
    <location>
        <begin position="1279"/>
        <end position="1296"/>
    </location>
</feature>
<dbReference type="SUPFAM" id="SSF48366">
    <property type="entry name" value="Ras GEF"/>
    <property type="match status" value="1"/>
</dbReference>
<dbReference type="OrthoDB" id="546434at2759"/>
<keyword evidence="9" id="KW-1185">Reference proteome</keyword>
<dbReference type="PROSITE" id="PS50010">
    <property type="entry name" value="DH_2"/>
    <property type="match status" value="1"/>
</dbReference>
<dbReference type="InterPro" id="IPR055251">
    <property type="entry name" value="SOS1_NGEF_PH"/>
</dbReference>
<gene>
    <name evidence="8" type="primary">100632365</name>
</gene>
<evidence type="ECO:0000259" key="6">
    <source>
        <dbReference type="PROSITE" id="PS50010"/>
    </source>
</evidence>
<dbReference type="CDD" id="cd00155">
    <property type="entry name" value="RasGEF"/>
    <property type="match status" value="1"/>
</dbReference>
<dbReference type="GO" id="GO:0005886">
    <property type="term" value="C:plasma membrane"/>
    <property type="evidence" value="ECO:0007669"/>
    <property type="project" value="TreeGrafter"/>
</dbReference>
<feature type="compositionally biased region" description="Polar residues" evidence="3">
    <location>
        <begin position="1113"/>
        <end position="1122"/>
    </location>
</feature>
<dbReference type="InterPro" id="IPR035899">
    <property type="entry name" value="DBL_dom_sf"/>
</dbReference>
<feature type="region of interest" description="Disordered" evidence="3">
    <location>
        <begin position="1176"/>
        <end position="1365"/>
    </location>
</feature>
<feature type="compositionally biased region" description="Basic and acidic residues" evidence="3">
    <location>
        <begin position="1232"/>
        <end position="1241"/>
    </location>
</feature>
<dbReference type="KEGG" id="aqu:100632365"/>
<name>A0A1X7V5M1_AMPQE</name>
<dbReference type="CDD" id="cd06224">
    <property type="entry name" value="REM"/>
    <property type="match status" value="1"/>
</dbReference>
<dbReference type="SUPFAM" id="SSF50729">
    <property type="entry name" value="PH domain-like"/>
    <property type="match status" value="1"/>
</dbReference>
<dbReference type="Pfam" id="PF00621">
    <property type="entry name" value="RhoGEF"/>
    <property type="match status" value="1"/>
</dbReference>
<dbReference type="FunCoup" id="A0A1X7V5M1">
    <property type="interactions" value="574"/>
</dbReference>
<evidence type="ECO:0000256" key="1">
    <source>
        <dbReference type="ARBA" id="ARBA00022658"/>
    </source>
</evidence>
<evidence type="ECO:0000256" key="2">
    <source>
        <dbReference type="PROSITE-ProRule" id="PRU00168"/>
    </source>
</evidence>
<dbReference type="InterPro" id="IPR036964">
    <property type="entry name" value="RASGEF_cat_dom_sf"/>
</dbReference>
<dbReference type="CDD" id="cd22914">
    <property type="entry name" value="HFD_SOS1_rpt1"/>
    <property type="match status" value="1"/>
</dbReference>
<dbReference type="SMART" id="SM00233">
    <property type="entry name" value="PH"/>
    <property type="match status" value="1"/>
</dbReference>
<feature type="compositionally biased region" description="Pro residues" evidence="3">
    <location>
        <begin position="1297"/>
        <end position="1307"/>
    </location>
</feature>
<dbReference type="InterPro" id="IPR001895">
    <property type="entry name" value="RASGEF_cat_dom"/>
</dbReference>
<evidence type="ECO:0000256" key="3">
    <source>
        <dbReference type="SAM" id="MobiDB-lite"/>
    </source>
</evidence>
<feature type="region of interest" description="Disordered" evidence="3">
    <location>
        <begin position="1150"/>
        <end position="1169"/>
    </location>
</feature>
<accession>A0A1X7V5M1</accession>
<feature type="domain" description="PH" evidence="4">
    <location>
        <begin position="452"/>
        <end position="561"/>
    </location>
</feature>
<evidence type="ECO:0000313" key="8">
    <source>
        <dbReference type="EnsemblMetazoa" id="Aqu2.1.35271_001"/>
    </source>
</evidence>
<evidence type="ECO:0000259" key="4">
    <source>
        <dbReference type="PROSITE" id="PS50003"/>
    </source>
</evidence>
<dbReference type="PROSITE" id="PS50003">
    <property type="entry name" value="PH_DOMAIN"/>
    <property type="match status" value="1"/>
</dbReference>
<feature type="region of interest" description="Disordered" evidence="3">
    <location>
        <begin position="1107"/>
        <end position="1138"/>
    </location>
</feature>
<dbReference type="InterPro" id="IPR011993">
    <property type="entry name" value="PH-like_dom_sf"/>
</dbReference>
<feature type="domain" description="Ras-GEF" evidence="5">
    <location>
        <begin position="788"/>
        <end position="1030"/>
    </location>
</feature>
<dbReference type="Pfam" id="PF22697">
    <property type="entry name" value="SOS1_NGEF_PH"/>
    <property type="match status" value="1"/>
</dbReference>
<protein>
    <submittedName>
        <fullName evidence="8">Uncharacterized protein</fullName>
    </submittedName>
</protein>
<dbReference type="CDD" id="cd22915">
    <property type="entry name" value="HFD_SOS1_rpt2"/>
    <property type="match status" value="1"/>
</dbReference>
<dbReference type="EnsemblMetazoa" id="XM_019994994.1">
    <property type="protein sequence ID" value="XP_019850553.1"/>
    <property type="gene ID" value="LOC100632365"/>
</dbReference>
<dbReference type="InParanoid" id="A0A1X7V5M1"/>
<feature type="region of interest" description="Disordered" evidence="3">
    <location>
        <begin position="1030"/>
        <end position="1058"/>
    </location>
</feature>
<dbReference type="STRING" id="400682.A0A1X7V5M1"/>
<dbReference type="CDD" id="cd01261">
    <property type="entry name" value="PH_SOS"/>
    <property type="match status" value="1"/>
</dbReference>
<keyword evidence="1 2" id="KW-0344">Guanine-nucleotide releasing factor</keyword>
<feature type="domain" description="N-terminal Ras-GEF" evidence="7">
    <location>
        <begin position="610"/>
        <end position="751"/>
    </location>
</feature>
<feature type="compositionally biased region" description="Pro residues" evidence="3">
    <location>
        <begin position="1123"/>
        <end position="1132"/>
    </location>
</feature>
<feature type="compositionally biased region" description="Basic and acidic residues" evidence="3">
    <location>
        <begin position="1314"/>
        <end position="1331"/>
    </location>
</feature>
<dbReference type="InterPro" id="IPR000219">
    <property type="entry name" value="DH_dom"/>
</dbReference>
<dbReference type="Gene3D" id="1.20.900.10">
    <property type="entry name" value="Dbl homology (DH) domain"/>
    <property type="match status" value="1"/>
</dbReference>
<dbReference type="PROSITE" id="PS50009">
    <property type="entry name" value="RASGEF_CAT"/>
    <property type="match status" value="1"/>
</dbReference>
<reference evidence="9" key="1">
    <citation type="journal article" date="2010" name="Nature">
        <title>The Amphimedon queenslandica genome and the evolution of animal complexity.</title>
        <authorList>
            <person name="Srivastava M."/>
            <person name="Simakov O."/>
            <person name="Chapman J."/>
            <person name="Fahey B."/>
            <person name="Gauthier M.E."/>
            <person name="Mitros T."/>
            <person name="Richards G.S."/>
            <person name="Conaco C."/>
            <person name="Dacre M."/>
            <person name="Hellsten U."/>
            <person name="Larroux C."/>
            <person name="Putnam N.H."/>
            <person name="Stanke M."/>
            <person name="Adamska M."/>
            <person name="Darling A."/>
            <person name="Degnan S.M."/>
            <person name="Oakley T.H."/>
            <person name="Plachetzki D.C."/>
            <person name="Zhai Y."/>
            <person name="Adamski M."/>
            <person name="Calcino A."/>
            <person name="Cummins S.F."/>
            <person name="Goodstein D.M."/>
            <person name="Harris C."/>
            <person name="Jackson D.J."/>
            <person name="Leys S.P."/>
            <person name="Shu S."/>
            <person name="Woodcroft B.J."/>
            <person name="Vervoort M."/>
            <person name="Kosik K.S."/>
            <person name="Manning G."/>
            <person name="Degnan B.M."/>
            <person name="Rokhsar D.S."/>
        </authorList>
    </citation>
    <scope>NUCLEOTIDE SEQUENCE [LARGE SCALE GENOMIC DNA]</scope>
</reference>
<dbReference type="SUPFAM" id="SSF48065">
    <property type="entry name" value="DBL homology domain (DH-domain)"/>
    <property type="match status" value="1"/>
</dbReference>
<dbReference type="PANTHER" id="PTHR23113">
    <property type="entry name" value="GUANINE NUCLEOTIDE EXCHANGE FACTOR"/>
    <property type="match status" value="1"/>
</dbReference>
<dbReference type="eggNOG" id="KOG3417">
    <property type="taxonomic scope" value="Eukaryota"/>
</dbReference>
<dbReference type="SUPFAM" id="SSF47113">
    <property type="entry name" value="Histone-fold"/>
    <property type="match status" value="1"/>
</dbReference>
<dbReference type="OMA" id="KNTHRED"/>
<dbReference type="InterPro" id="IPR009072">
    <property type="entry name" value="Histone-fold"/>
</dbReference>
<dbReference type="SMART" id="SM00229">
    <property type="entry name" value="RasGEFN"/>
    <property type="match status" value="1"/>
</dbReference>
<dbReference type="PANTHER" id="PTHR23113:SF363">
    <property type="entry name" value="PROTEIN SON OF SEVENLESS"/>
    <property type="match status" value="1"/>
</dbReference>
<reference evidence="8" key="2">
    <citation type="submission" date="2017-05" db="UniProtKB">
        <authorList>
            <consortium name="EnsemblMetazoa"/>
        </authorList>
    </citation>
    <scope>IDENTIFICATION</scope>
</reference>
<dbReference type="Pfam" id="PF00618">
    <property type="entry name" value="RasGEF_N"/>
    <property type="match status" value="1"/>
</dbReference>
<organism evidence="8">
    <name type="scientific">Amphimedon queenslandica</name>
    <name type="common">Sponge</name>
    <dbReference type="NCBI Taxonomy" id="400682"/>
    <lineage>
        <taxon>Eukaryota</taxon>
        <taxon>Metazoa</taxon>
        <taxon>Porifera</taxon>
        <taxon>Demospongiae</taxon>
        <taxon>Heteroscleromorpha</taxon>
        <taxon>Haplosclerida</taxon>
        <taxon>Niphatidae</taxon>
        <taxon>Amphimedon</taxon>
    </lineage>
</organism>
<dbReference type="InterPro" id="IPR001849">
    <property type="entry name" value="PH_domain"/>
</dbReference>
<dbReference type="SMART" id="SM00325">
    <property type="entry name" value="RhoGEF"/>
    <property type="match status" value="1"/>
</dbReference>
<evidence type="ECO:0000259" key="7">
    <source>
        <dbReference type="PROSITE" id="PS50212"/>
    </source>
</evidence>
<dbReference type="InterPro" id="IPR023578">
    <property type="entry name" value="Ras_GEF_dom_sf"/>
</dbReference>
<dbReference type="Pfam" id="PF00617">
    <property type="entry name" value="RasGEF"/>
    <property type="match status" value="1"/>
</dbReference>
<dbReference type="Gene3D" id="1.10.20.10">
    <property type="entry name" value="Histone, subunit A"/>
    <property type="match status" value="1"/>
</dbReference>
<feature type="compositionally biased region" description="Basic and acidic residues" evidence="3">
    <location>
        <begin position="1030"/>
        <end position="1045"/>
    </location>
</feature>
<dbReference type="InterPro" id="IPR000651">
    <property type="entry name" value="Ras-like_Gua-exchang_fac_N"/>
</dbReference>
<dbReference type="GO" id="GO:0046982">
    <property type="term" value="F:protein heterodimerization activity"/>
    <property type="evidence" value="ECO:0007669"/>
    <property type="project" value="InterPro"/>
</dbReference>
<feature type="compositionally biased region" description="Pro residues" evidence="3">
    <location>
        <begin position="1182"/>
        <end position="1196"/>
    </location>
</feature>
<dbReference type="GO" id="GO:0007265">
    <property type="term" value="P:Ras protein signal transduction"/>
    <property type="evidence" value="ECO:0007669"/>
    <property type="project" value="TreeGrafter"/>
</dbReference>
<feature type="compositionally biased region" description="Pro residues" evidence="3">
    <location>
        <begin position="1248"/>
        <end position="1278"/>
    </location>
</feature>
<dbReference type="Proteomes" id="UP000007879">
    <property type="component" value="Unassembled WGS sequence"/>
</dbReference>
<evidence type="ECO:0000313" key="9">
    <source>
        <dbReference type="Proteomes" id="UP000007879"/>
    </source>
</evidence>
<dbReference type="GO" id="GO:0005085">
    <property type="term" value="F:guanyl-nucleotide exchange factor activity"/>
    <property type="evidence" value="ECO:0007669"/>
    <property type="project" value="UniProtKB-KW"/>
</dbReference>
<sequence>MTSTQNSDFNSPENDSKWKGLLTPALRKIQKQVHPRLDIDDEAIDFIEMLLLQLLGRISGAKPHTIQDVETHVSATFAYPIDVWSLNEAREKLQRLASKKRGVFLFPIDKIHLLMIDVLGYKVEVNVIQFIMAILDYVAADILKLAGNFVKNTRKPAVIIIMKDIQMSMSADPALQALFERPLQSSSTEIVNIGDIEVKTDHSSMKYDELIRDLIENETQFIQQLNLILKVVQPVFLNDPMLFPPDEVEMIFDPVFDVYELSVQILASVEEVVEMASEMEEGARYPQIGFCFEDVAECDDFSAYLYYTENYQNAVMALEEFLTDPEVCSYFKGLSDKGELPKLFKEAVQYVLPKALSEPIYHFFYYCSIMKHMSTATEDNDDYIAFESAISSTLVHKLQIEKESQRFLARRREDIGLFGRRVGYRNSMKKLIELQSKIEGWEGSDIHTQSTELVKEGALCLVREGGRRSSRQKMDRHVLLLDGLVLCCKTKKAATSTSSAEYKLKEKINMRGAVQLIDLEDTDDLKFAFEIREGDSPGYIFVTVSPPEKNEWMCAFTILLVRRPFERMLDSKLRDEESNIPVLVPDLKLYKFAEPDSDDNIMFEEEQRDNQVLIKAGNIYKLVERLTFHEYADPTFVQTFLMTYRSFCKPGELLNLLIERYQIPLPIDPNDQDVRIDPLKREAIKRFKANYVSPIHLRVLNVLHHWVKDHYYDFQQDPSVLEQLKEFVGTVKAKNMQKWIASIHRALSKKEGGEHIPSSSDQVFFEPPPPIEWFATKSRDEFHILNLHPLEFARQLTLILSDLFRAIKSAELVDASWTKEHKKENSSPNLLKMSRFETRITNWLRYHIVFTENFEERVAVCSRLVDIMEELRSMNNFAALFAFNAAFQSSQVYRLKHTWKEISPKRKQVLEEIQQVASTDKGYKNYKEKLRSIDPPCVPFVGMYLTWIVFIKDGNDGKIKGKPDDFINFKKRRMIANILHEIQQYQNFPYRLRAEPSIQDFLQSHDPKGDMGDNQYEDYLYDHSVEIEPRDQPYKKAPRDYKGELKPPSAGGQLGGTLSHFLPINTIRRTPGDKKKQAASLDDDTISVVSADAPLLPASASMSSIEVVEENNKSLGETQSLAPTPPPIPPKLPHTSSLGAIDLASPTLSLTLPRIPPRSNSPKLESLPESYLTYRKPHRLPPEIPDNDIPPRPPHNFPRDNDVAPPAIPPHGEVPRYGSSPMLPRDNNSSLHNHEVPHRLSVDSFSSQPPPRPPRLSTPLVMTPPTPNNDKGLPPPIPRRSYSPPSLTPTRSNRSESPPPPRPPPPVKSATPPNDKDNSKNVVFKYDKDEGAPPILPPRLSPKIGTTSTDKPTGGPPPIPPKSNR</sequence>
<dbReference type="Gene3D" id="1.10.840.10">
    <property type="entry name" value="Ras guanine-nucleotide exchange factors catalytic domain"/>
    <property type="match status" value="1"/>
</dbReference>
<feature type="domain" description="DH" evidence="6">
    <location>
        <begin position="206"/>
        <end position="391"/>
    </location>
</feature>
<dbReference type="InterPro" id="IPR008937">
    <property type="entry name" value="Ras-like_GEF"/>
</dbReference>
<dbReference type="EnsemblMetazoa" id="Aqu2.1.35271_001">
    <property type="protein sequence ID" value="Aqu2.1.35271_001"/>
    <property type="gene ID" value="Aqu2.1.35271"/>
</dbReference>
<dbReference type="Gene3D" id="2.30.29.30">
    <property type="entry name" value="Pleckstrin-homology domain (PH domain)/Phosphotyrosine-binding domain (PTB)"/>
    <property type="match status" value="1"/>
</dbReference>